<organism evidence="7 8">
    <name type="scientific">Marinitoga aeolica</name>
    <dbReference type="NCBI Taxonomy" id="2809031"/>
    <lineage>
        <taxon>Bacteria</taxon>
        <taxon>Thermotogati</taxon>
        <taxon>Thermotogota</taxon>
        <taxon>Thermotogae</taxon>
        <taxon>Petrotogales</taxon>
        <taxon>Petrotogaceae</taxon>
        <taxon>Marinitoga</taxon>
    </lineage>
</organism>
<keyword evidence="8" id="KW-1185">Reference proteome</keyword>
<dbReference type="Proteomes" id="UP001232493">
    <property type="component" value="Chromosome"/>
</dbReference>
<keyword evidence="3" id="KW-0378">Hydrolase</keyword>
<gene>
    <name evidence="7" type="ORF">JRV97_02765</name>
</gene>
<dbReference type="GO" id="GO:0006508">
    <property type="term" value="P:proteolysis"/>
    <property type="evidence" value="ECO:0007669"/>
    <property type="project" value="UniProtKB-KW"/>
</dbReference>
<dbReference type="PANTHER" id="PTHR39178">
    <property type="entry name" value="HYPOTHETICAL RIBOSOME-ASSOCIATED PROTEIN"/>
    <property type="match status" value="1"/>
</dbReference>
<evidence type="ECO:0000256" key="3">
    <source>
        <dbReference type="ARBA" id="ARBA00022801"/>
    </source>
</evidence>
<comment type="similarity">
    <text evidence="5">Belongs to the Prp family.</text>
</comment>
<dbReference type="RefSeq" id="WP_280999975.1">
    <property type="nucleotide sequence ID" value="NZ_CP069362.1"/>
</dbReference>
<accession>A0ABY8PS79</accession>
<dbReference type="PANTHER" id="PTHR39178:SF1">
    <property type="entry name" value="RIBOSOMAL-PROCESSING CYSTEINE PROTEASE PRP"/>
    <property type="match status" value="1"/>
</dbReference>
<evidence type="ECO:0000256" key="4">
    <source>
        <dbReference type="ARBA" id="ARBA00022807"/>
    </source>
</evidence>
<dbReference type="EMBL" id="CP069362">
    <property type="protein sequence ID" value="WGS65494.1"/>
    <property type="molecule type" value="Genomic_DNA"/>
</dbReference>
<evidence type="ECO:0000256" key="6">
    <source>
        <dbReference type="ARBA" id="ARBA00044538"/>
    </source>
</evidence>
<dbReference type="Pfam" id="PF04327">
    <property type="entry name" value="Peptidase_Prp"/>
    <property type="match status" value="1"/>
</dbReference>
<evidence type="ECO:0000256" key="5">
    <source>
        <dbReference type="ARBA" id="ARBA00044503"/>
    </source>
</evidence>
<dbReference type="CDD" id="cd16332">
    <property type="entry name" value="Prp-like"/>
    <property type="match status" value="1"/>
</dbReference>
<evidence type="ECO:0000313" key="8">
    <source>
        <dbReference type="Proteomes" id="UP001232493"/>
    </source>
</evidence>
<protein>
    <recommendedName>
        <fullName evidence="6">Ribosomal processing cysteine protease Prp</fullName>
    </recommendedName>
</protein>
<keyword evidence="2 7" id="KW-0645">Protease</keyword>
<keyword evidence="1" id="KW-0690">Ribosome biogenesis</keyword>
<reference evidence="7 8" key="1">
    <citation type="submission" date="2021-02" db="EMBL/GenBank/DDBJ databases">
        <title>Characterization of Marinitoga sp. nov. str. BP5-C20A.</title>
        <authorList>
            <person name="Erauso G."/>
            <person name="Postec A."/>
        </authorList>
    </citation>
    <scope>NUCLEOTIDE SEQUENCE [LARGE SCALE GENOMIC DNA]</scope>
    <source>
        <strain evidence="7 8">BP5-C20A</strain>
    </source>
</reference>
<dbReference type="InterPro" id="IPR007422">
    <property type="entry name" value="Peptidase_Prp"/>
</dbReference>
<dbReference type="SUPFAM" id="SSF118010">
    <property type="entry name" value="TM1457-like"/>
    <property type="match status" value="1"/>
</dbReference>
<dbReference type="Gene3D" id="3.30.70.1490">
    <property type="entry name" value="Cysteine protease Prp"/>
    <property type="match status" value="1"/>
</dbReference>
<proteinExistence type="inferred from homology"/>
<dbReference type="GO" id="GO:0008233">
    <property type="term" value="F:peptidase activity"/>
    <property type="evidence" value="ECO:0007669"/>
    <property type="project" value="UniProtKB-KW"/>
</dbReference>
<evidence type="ECO:0000256" key="2">
    <source>
        <dbReference type="ARBA" id="ARBA00022670"/>
    </source>
</evidence>
<sequence length="97" mass="11279">MIDVKFNFKKKFVEIKGHAEFDEFGKDIVCSAVSVLTQFVAEIIKNEKNGNYKKKDGYLKISWKDNEMSDKLIMYLHDALKGIEKSYPDNLKVEVNK</sequence>
<dbReference type="InterPro" id="IPR036764">
    <property type="entry name" value="Peptidase_Prp_sf"/>
</dbReference>
<name>A0ABY8PS79_9BACT</name>
<evidence type="ECO:0000313" key="7">
    <source>
        <dbReference type="EMBL" id="WGS65494.1"/>
    </source>
</evidence>
<evidence type="ECO:0000256" key="1">
    <source>
        <dbReference type="ARBA" id="ARBA00022517"/>
    </source>
</evidence>
<keyword evidence="4" id="KW-0788">Thiol protease</keyword>